<dbReference type="EMBL" id="CP000542">
    <property type="protein sequence ID" value="ABM59200.1"/>
    <property type="molecule type" value="Genomic_DNA"/>
</dbReference>
<feature type="compositionally biased region" description="Low complexity" evidence="9">
    <location>
        <begin position="231"/>
        <end position="249"/>
    </location>
</feature>
<dbReference type="KEGG" id="vei:Veis_3479"/>
<evidence type="ECO:0000256" key="3">
    <source>
        <dbReference type="ARBA" id="ARBA00022448"/>
    </source>
</evidence>
<evidence type="ECO:0000256" key="2">
    <source>
        <dbReference type="ARBA" id="ARBA00010072"/>
    </source>
</evidence>
<dbReference type="CDD" id="cd06261">
    <property type="entry name" value="TM_PBP2"/>
    <property type="match status" value="1"/>
</dbReference>
<keyword evidence="7 8" id="KW-0472">Membrane</keyword>
<dbReference type="GeneID" id="76461896"/>
<evidence type="ECO:0000256" key="9">
    <source>
        <dbReference type="SAM" id="MobiDB-lite"/>
    </source>
</evidence>
<feature type="transmembrane region" description="Helical" evidence="8">
    <location>
        <begin position="88"/>
        <end position="110"/>
    </location>
</feature>
<dbReference type="NCBIfam" id="TIGR01726">
    <property type="entry name" value="HEQRo_perm_3TM"/>
    <property type="match status" value="1"/>
</dbReference>
<evidence type="ECO:0000256" key="5">
    <source>
        <dbReference type="ARBA" id="ARBA00022692"/>
    </source>
</evidence>
<proteinExistence type="inferred from homology"/>
<dbReference type="InterPro" id="IPR043429">
    <property type="entry name" value="ArtM/GltK/GlnP/TcyL/YhdX-like"/>
</dbReference>
<comment type="similarity">
    <text evidence="2">Belongs to the binding-protein-dependent transport system permease family. HisMQ subfamily.</text>
</comment>
<organism evidence="11 12">
    <name type="scientific">Verminephrobacter eiseniae (strain EF01-2)</name>
    <dbReference type="NCBI Taxonomy" id="391735"/>
    <lineage>
        <taxon>Bacteria</taxon>
        <taxon>Pseudomonadati</taxon>
        <taxon>Pseudomonadota</taxon>
        <taxon>Betaproteobacteria</taxon>
        <taxon>Burkholderiales</taxon>
        <taxon>Comamonadaceae</taxon>
        <taxon>Verminephrobacter</taxon>
    </lineage>
</organism>
<dbReference type="InterPro" id="IPR035906">
    <property type="entry name" value="MetI-like_sf"/>
</dbReference>
<keyword evidence="3 8" id="KW-0813">Transport</keyword>
<keyword evidence="12" id="KW-1185">Reference proteome</keyword>
<evidence type="ECO:0000256" key="8">
    <source>
        <dbReference type="RuleBase" id="RU363032"/>
    </source>
</evidence>
<dbReference type="Gene3D" id="1.10.3720.10">
    <property type="entry name" value="MetI-like"/>
    <property type="match status" value="1"/>
</dbReference>
<evidence type="ECO:0000256" key="7">
    <source>
        <dbReference type="ARBA" id="ARBA00023136"/>
    </source>
</evidence>
<keyword evidence="5 8" id="KW-0812">Transmembrane</keyword>
<dbReference type="Pfam" id="PF00528">
    <property type="entry name" value="BPD_transp_1"/>
    <property type="match status" value="1"/>
</dbReference>
<comment type="subcellular location">
    <subcellularLocation>
        <location evidence="1">Cell inner membrane</location>
        <topology evidence="1">Multi-pass membrane protein</topology>
    </subcellularLocation>
    <subcellularLocation>
        <location evidence="8">Cell membrane</location>
        <topology evidence="8">Multi-pass membrane protein</topology>
    </subcellularLocation>
</comment>
<evidence type="ECO:0000256" key="1">
    <source>
        <dbReference type="ARBA" id="ARBA00004429"/>
    </source>
</evidence>
<name>A1WNJ3_VEREI</name>
<gene>
    <name evidence="11" type="ordered locus">Veis_3479</name>
</gene>
<evidence type="ECO:0000256" key="4">
    <source>
        <dbReference type="ARBA" id="ARBA00022475"/>
    </source>
</evidence>
<dbReference type="PANTHER" id="PTHR30614">
    <property type="entry name" value="MEMBRANE COMPONENT OF AMINO ACID ABC TRANSPORTER"/>
    <property type="match status" value="1"/>
</dbReference>
<dbReference type="GO" id="GO:0022857">
    <property type="term" value="F:transmembrane transporter activity"/>
    <property type="evidence" value="ECO:0007669"/>
    <property type="project" value="InterPro"/>
</dbReference>
<dbReference type="GO" id="GO:0006865">
    <property type="term" value="P:amino acid transport"/>
    <property type="evidence" value="ECO:0007669"/>
    <property type="project" value="TreeGrafter"/>
</dbReference>
<feature type="transmembrane region" description="Helical" evidence="8">
    <location>
        <begin position="57"/>
        <end position="82"/>
    </location>
</feature>
<dbReference type="GO" id="GO:0043190">
    <property type="term" value="C:ATP-binding cassette (ABC) transporter complex"/>
    <property type="evidence" value="ECO:0007669"/>
    <property type="project" value="InterPro"/>
</dbReference>
<keyword evidence="6 8" id="KW-1133">Transmembrane helix</keyword>
<dbReference type="STRING" id="391735.Veis_3479"/>
<feature type="transmembrane region" description="Helical" evidence="8">
    <location>
        <begin position="25"/>
        <end position="50"/>
    </location>
</feature>
<dbReference type="OrthoDB" id="9809799at2"/>
<dbReference type="InterPro" id="IPR000515">
    <property type="entry name" value="MetI-like"/>
</dbReference>
<sequence length="249" mass="26701">MLEIVHGYWLQILIGHYPNGPLGGVVLTLLLALAGLVLALPAGVILALGLTSTWPAVAAASTGLVFYMRSVPLLMHLLWIHYLVLPWLMGHGLSGFTSVLVTLVIFNGAYLSQTIRAGMQALHRGQYEAARAMGFGHLAALRRVVGPQAMRNVTPSIVGQLVILIKETSLGSLIGLAETTQQFLDLNDRLGNRSLQVFALLSLTFFALCYPLTLIGRWLEKRYTQSPAAPPMATAPAPMATAPAPEGKA</sequence>
<dbReference type="Proteomes" id="UP000000374">
    <property type="component" value="Chromosome"/>
</dbReference>
<dbReference type="SUPFAM" id="SSF161098">
    <property type="entry name" value="MetI-like"/>
    <property type="match status" value="1"/>
</dbReference>
<protein>
    <submittedName>
        <fullName evidence="11">Polar amino acid ABC transporter, inner membrane subunit</fullName>
    </submittedName>
</protein>
<reference evidence="12" key="1">
    <citation type="submission" date="2006-12" db="EMBL/GenBank/DDBJ databases">
        <title>Complete sequence of chromosome 1 of Verminephrobacter eiseniae EF01-2.</title>
        <authorList>
            <person name="Copeland A."/>
            <person name="Lucas S."/>
            <person name="Lapidus A."/>
            <person name="Barry K."/>
            <person name="Detter J.C."/>
            <person name="Glavina del Rio T."/>
            <person name="Dalin E."/>
            <person name="Tice H."/>
            <person name="Pitluck S."/>
            <person name="Chertkov O."/>
            <person name="Brettin T."/>
            <person name="Bruce D."/>
            <person name="Han C."/>
            <person name="Tapia R."/>
            <person name="Gilna P."/>
            <person name="Schmutz J."/>
            <person name="Larimer F."/>
            <person name="Land M."/>
            <person name="Hauser L."/>
            <person name="Kyrpides N."/>
            <person name="Kim E."/>
            <person name="Stahl D."/>
            <person name="Richardson P."/>
        </authorList>
    </citation>
    <scope>NUCLEOTIDE SEQUENCE [LARGE SCALE GENOMIC DNA]</scope>
    <source>
        <strain evidence="12">EF01-2</strain>
    </source>
</reference>
<dbReference type="PROSITE" id="PS50928">
    <property type="entry name" value="ABC_TM1"/>
    <property type="match status" value="1"/>
</dbReference>
<feature type="domain" description="ABC transmembrane type-1" evidence="10">
    <location>
        <begin position="25"/>
        <end position="216"/>
    </location>
</feature>
<evidence type="ECO:0000259" key="10">
    <source>
        <dbReference type="PROSITE" id="PS50928"/>
    </source>
</evidence>
<dbReference type="RefSeq" id="WP_011811192.1">
    <property type="nucleotide sequence ID" value="NC_008786.1"/>
</dbReference>
<dbReference type="eggNOG" id="COG0765">
    <property type="taxonomic scope" value="Bacteria"/>
</dbReference>
<keyword evidence="4" id="KW-1003">Cell membrane</keyword>
<dbReference type="HOGENOM" id="CLU_019602_1_0_4"/>
<evidence type="ECO:0000256" key="6">
    <source>
        <dbReference type="ARBA" id="ARBA00022989"/>
    </source>
</evidence>
<dbReference type="PANTHER" id="PTHR30614:SF21">
    <property type="entry name" value="AMINO ACID ABC TRANSPORTER PERMEASE"/>
    <property type="match status" value="1"/>
</dbReference>
<feature type="transmembrane region" description="Helical" evidence="8">
    <location>
        <begin position="197"/>
        <end position="216"/>
    </location>
</feature>
<evidence type="ECO:0000313" key="12">
    <source>
        <dbReference type="Proteomes" id="UP000000374"/>
    </source>
</evidence>
<accession>A1WNJ3</accession>
<feature type="region of interest" description="Disordered" evidence="9">
    <location>
        <begin position="228"/>
        <end position="249"/>
    </location>
</feature>
<dbReference type="AlphaFoldDB" id="A1WNJ3"/>
<evidence type="ECO:0000313" key="11">
    <source>
        <dbReference type="EMBL" id="ABM59200.1"/>
    </source>
</evidence>
<dbReference type="InterPro" id="IPR010065">
    <property type="entry name" value="AA_ABC_transptr_permease_3TM"/>
</dbReference>